<gene>
    <name evidence="6" type="ORF">ACIBP5_29530</name>
</gene>
<dbReference type="InterPro" id="IPR015815">
    <property type="entry name" value="HIBADH-related"/>
</dbReference>
<dbReference type="Gene3D" id="3.40.50.720">
    <property type="entry name" value="NAD(P)-binding Rossmann-like Domain"/>
    <property type="match status" value="1"/>
</dbReference>
<keyword evidence="3" id="KW-0520">NAD</keyword>
<dbReference type="InterPro" id="IPR029154">
    <property type="entry name" value="HIBADH-like_NADP-bd"/>
</dbReference>
<evidence type="ECO:0000313" key="7">
    <source>
        <dbReference type="Proteomes" id="UP001612928"/>
    </source>
</evidence>
<name>A0ABW8ACI9_9ACTN</name>
<dbReference type="EMBL" id="JBITMB010000007">
    <property type="protein sequence ID" value="MFI7444133.1"/>
    <property type="molecule type" value="Genomic_DNA"/>
</dbReference>
<feature type="domain" description="3-hydroxyisobutyrate dehydrogenase-like NAD-binding" evidence="5">
    <location>
        <begin position="162"/>
        <end position="278"/>
    </location>
</feature>
<dbReference type="PIRSF" id="PIRSF000103">
    <property type="entry name" value="HIBADH"/>
    <property type="match status" value="1"/>
</dbReference>
<evidence type="ECO:0000313" key="6">
    <source>
        <dbReference type="EMBL" id="MFI7444133.1"/>
    </source>
</evidence>
<comment type="caution">
    <text evidence="6">The sequence shown here is derived from an EMBL/GenBank/DDBJ whole genome shotgun (WGS) entry which is preliminary data.</text>
</comment>
<dbReference type="EC" id="1.1.-.-" evidence="6"/>
<dbReference type="Pfam" id="PF14833">
    <property type="entry name" value="NAD_binding_11"/>
    <property type="match status" value="1"/>
</dbReference>
<reference evidence="6 7" key="1">
    <citation type="submission" date="2024-10" db="EMBL/GenBank/DDBJ databases">
        <title>The Natural Products Discovery Center: Release of the First 8490 Sequenced Strains for Exploring Actinobacteria Biosynthetic Diversity.</title>
        <authorList>
            <person name="Kalkreuter E."/>
            <person name="Kautsar S.A."/>
            <person name="Yang D."/>
            <person name="Bader C.D."/>
            <person name="Teijaro C.N."/>
            <person name="Fluegel L."/>
            <person name="Davis C.M."/>
            <person name="Simpson J.R."/>
            <person name="Lauterbach L."/>
            <person name="Steele A.D."/>
            <person name="Gui C."/>
            <person name="Meng S."/>
            <person name="Li G."/>
            <person name="Viehrig K."/>
            <person name="Ye F."/>
            <person name="Su P."/>
            <person name="Kiefer A.F."/>
            <person name="Nichols A."/>
            <person name="Cepeda A.J."/>
            <person name="Yan W."/>
            <person name="Fan B."/>
            <person name="Jiang Y."/>
            <person name="Adhikari A."/>
            <person name="Zheng C.-J."/>
            <person name="Schuster L."/>
            <person name="Cowan T.M."/>
            <person name="Smanski M.J."/>
            <person name="Chevrette M.G."/>
            <person name="De Carvalho L.P.S."/>
            <person name="Shen B."/>
        </authorList>
    </citation>
    <scope>NUCLEOTIDE SEQUENCE [LARGE SCALE GENOMIC DNA]</scope>
    <source>
        <strain evidence="6 7">NPDC049503</strain>
    </source>
</reference>
<dbReference type="SUPFAM" id="SSF48179">
    <property type="entry name" value="6-phosphogluconate dehydrogenase C-terminal domain-like"/>
    <property type="match status" value="1"/>
</dbReference>
<keyword evidence="2 6" id="KW-0560">Oxidoreductase</keyword>
<dbReference type="SUPFAM" id="SSF51735">
    <property type="entry name" value="NAD(P)-binding Rossmann-fold domains"/>
    <property type="match status" value="1"/>
</dbReference>
<evidence type="ECO:0000259" key="5">
    <source>
        <dbReference type="Pfam" id="PF14833"/>
    </source>
</evidence>
<dbReference type="InterPro" id="IPR051265">
    <property type="entry name" value="HIBADH-related_NP60_sf"/>
</dbReference>
<protein>
    <submittedName>
        <fullName evidence="6">NAD(P)-dependent oxidoreductase</fullName>
        <ecNumber evidence="6">1.1.-.-</ecNumber>
    </submittedName>
</protein>
<dbReference type="PANTHER" id="PTHR43580">
    <property type="entry name" value="OXIDOREDUCTASE GLYR1-RELATED"/>
    <property type="match status" value="1"/>
</dbReference>
<dbReference type="RefSeq" id="WP_397024354.1">
    <property type="nucleotide sequence ID" value="NZ_JBITMB010000007.1"/>
</dbReference>
<evidence type="ECO:0000259" key="4">
    <source>
        <dbReference type="Pfam" id="PF03446"/>
    </source>
</evidence>
<keyword evidence="7" id="KW-1185">Reference proteome</keyword>
<comment type="similarity">
    <text evidence="1">Belongs to the HIBADH-related family.</text>
</comment>
<dbReference type="Gene3D" id="1.10.1040.10">
    <property type="entry name" value="N-(1-d-carboxylethyl)-l-norvaline Dehydrogenase, domain 2"/>
    <property type="match status" value="1"/>
</dbReference>
<sequence>MKKRAAVLGTGIIGAPVARNLAERFEVRVWNRTPGKADDLADVAGVCATAEEAVTGADIVVTVLKDGPAVLETMSAAAPGLARGALWVQLSTVGVTAVGELAAFADRHGLTFYDAPVQGTRQPAESGRLVIIAAGPESGRPEAEAVFSAIGNRTVWVSTEVGAASRLKLALNTLVLALTHGTAESLAIAEALGVDPRLVVDVVAGGPLDSMFFQGKAAAILAGDYTPAFSVGNAAKDAQLVVEAAERAGVEMDVTAAGLRRFERAAEQGHRDKDMAASYLASTS</sequence>
<accession>A0ABW8ACI9</accession>
<dbReference type="InterPro" id="IPR008927">
    <property type="entry name" value="6-PGluconate_DH-like_C_sf"/>
</dbReference>
<dbReference type="Proteomes" id="UP001612928">
    <property type="component" value="Unassembled WGS sequence"/>
</dbReference>
<organism evidence="6 7">
    <name type="scientific">Nonomuraea indica</name>
    <dbReference type="NCBI Taxonomy" id="1581193"/>
    <lineage>
        <taxon>Bacteria</taxon>
        <taxon>Bacillati</taxon>
        <taxon>Actinomycetota</taxon>
        <taxon>Actinomycetes</taxon>
        <taxon>Streptosporangiales</taxon>
        <taxon>Streptosporangiaceae</taxon>
        <taxon>Nonomuraea</taxon>
    </lineage>
</organism>
<evidence type="ECO:0000256" key="2">
    <source>
        <dbReference type="ARBA" id="ARBA00023002"/>
    </source>
</evidence>
<evidence type="ECO:0000256" key="3">
    <source>
        <dbReference type="ARBA" id="ARBA00023027"/>
    </source>
</evidence>
<dbReference type="GO" id="GO:0016491">
    <property type="term" value="F:oxidoreductase activity"/>
    <property type="evidence" value="ECO:0007669"/>
    <property type="project" value="UniProtKB-KW"/>
</dbReference>
<dbReference type="InterPro" id="IPR013328">
    <property type="entry name" value="6PGD_dom2"/>
</dbReference>
<feature type="domain" description="6-phosphogluconate dehydrogenase NADP-binding" evidence="4">
    <location>
        <begin position="6"/>
        <end position="156"/>
    </location>
</feature>
<dbReference type="Pfam" id="PF03446">
    <property type="entry name" value="NAD_binding_2"/>
    <property type="match status" value="1"/>
</dbReference>
<dbReference type="InterPro" id="IPR006115">
    <property type="entry name" value="6PGDH_NADP-bd"/>
</dbReference>
<dbReference type="InterPro" id="IPR036291">
    <property type="entry name" value="NAD(P)-bd_dom_sf"/>
</dbReference>
<proteinExistence type="inferred from homology"/>
<dbReference type="PANTHER" id="PTHR43580:SF2">
    <property type="entry name" value="CYTOKINE-LIKE NUCLEAR FACTOR N-PAC"/>
    <property type="match status" value="1"/>
</dbReference>
<evidence type="ECO:0000256" key="1">
    <source>
        <dbReference type="ARBA" id="ARBA00009080"/>
    </source>
</evidence>